<keyword evidence="7" id="KW-1185">Reference proteome</keyword>
<comment type="subcellular location">
    <subcellularLocation>
        <location evidence="1">Membrane</location>
        <topology evidence="1">Lipid-anchor</topology>
    </subcellularLocation>
</comment>
<dbReference type="STRING" id="299467.A0A443SEW5"/>
<dbReference type="GO" id="GO:0016020">
    <property type="term" value="C:membrane"/>
    <property type="evidence" value="ECO:0007669"/>
    <property type="project" value="UniProtKB-SubCell"/>
</dbReference>
<dbReference type="Pfam" id="PF07159">
    <property type="entry name" value="CYRIA-B_Rac1-bd"/>
    <property type="match status" value="1"/>
</dbReference>
<proteinExistence type="inferred from homology"/>
<gene>
    <name evidence="6" type="ORF">B4U80_09594</name>
</gene>
<comment type="similarity">
    <text evidence="2">Belongs to the CYRI family.</text>
</comment>
<evidence type="ECO:0000256" key="4">
    <source>
        <dbReference type="ARBA" id="ARBA00023288"/>
    </source>
</evidence>
<reference evidence="6 7" key="1">
    <citation type="journal article" date="2018" name="Gigascience">
        <title>Genomes of trombidid mites reveal novel predicted allergens and laterally-transferred genes associated with secondary metabolism.</title>
        <authorList>
            <person name="Dong X."/>
            <person name="Chaisiri K."/>
            <person name="Xia D."/>
            <person name="Armstrong S.D."/>
            <person name="Fang Y."/>
            <person name="Donnelly M.J."/>
            <person name="Kadowaki T."/>
            <person name="McGarry J.W."/>
            <person name="Darby A.C."/>
            <person name="Makepeace B.L."/>
        </authorList>
    </citation>
    <scope>NUCLEOTIDE SEQUENCE [LARGE SCALE GENOMIC DNA]</scope>
    <source>
        <strain evidence="6">UoL-UT</strain>
    </source>
</reference>
<accession>A0A443SEW5</accession>
<dbReference type="Proteomes" id="UP000288716">
    <property type="component" value="Unassembled WGS sequence"/>
</dbReference>
<evidence type="ECO:0000256" key="3">
    <source>
        <dbReference type="ARBA" id="ARBA00023136"/>
    </source>
</evidence>
<feature type="domain" description="CYRIA/CYRIB Rac1 binding" evidence="5">
    <location>
        <begin position="19"/>
        <end position="321"/>
    </location>
</feature>
<evidence type="ECO:0000313" key="7">
    <source>
        <dbReference type="Proteomes" id="UP000288716"/>
    </source>
</evidence>
<keyword evidence="3" id="KW-0472">Membrane</keyword>
<protein>
    <submittedName>
        <fullName evidence="6">Protein FAM49B-like protein</fullName>
    </submittedName>
</protein>
<dbReference type="OrthoDB" id="60973at2759"/>
<evidence type="ECO:0000259" key="5">
    <source>
        <dbReference type="Pfam" id="PF07159"/>
    </source>
</evidence>
<dbReference type="InterPro" id="IPR009828">
    <property type="entry name" value="CYRIA/CYRIB_Rac1-bd"/>
</dbReference>
<dbReference type="InterPro" id="IPR039789">
    <property type="entry name" value="CYRI"/>
</dbReference>
<dbReference type="AlphaFoldDB" id="A0A443SEW5"/>
<name>A0A443SEW5_9ACAR</name>
<organism evidence="6 7">
    <name type="scientific">Leptotrombidium deliense</name>
    <dbReference type="NCBI Taxonomy" id="299467"/>
    <lineage>
        <taxon>Eukaryota</taxon>
        <taxon>Metazoa</taxon>
        <taxon>Ecdysozoa</taxon>
        <taxon>Arthropoda</taxon>
        <taxon>Chelicerata</taxon>
        <taxon>Arachnida</taxon>
        <taxon>Acari</taxon>
        <taxon>Acariformes</taxon>
        <taxon>Trombidiformes</taxon>
        <taxon>Prostigmata</taxon>
        <taxon>Anystina</taxon>
        <taxon>Parasitengona</taxon>
        <taxon>Trombiculoidea</taxon>
        <taxon>Trombiculidae</taxon>
        <taxon>Leptotrombidium</taxon>
    </lineage>
</organism>
<dbReference type="PANTHER" id="PTHR12422">
    <property type="entry name" value="GH09096P"/>
    <property type="match status" value="1"/>
</dbReference>
<evidence type="ECO:0000256" key="1">
    <source>
        <dbReference type="ARBA" id="ARBA00004635"/>
    </source>
</evidence>
<dbReference type="GO" id="GO:0031267">
    <property type="term" value="F:small GTPase binding"/>
    <property type="evidence" value="ECO:0007669"/>
    <property type="project" value="InterPro"/>
</dbReference>
<evidence type="ECO:0000256" key="2">
    <source>
        <dbReference type="ARBA" id="ARBA00005778"/>
    </source>
</evidence>
<sequence>MGNLLRLLSKSQESNGSNDIFVDFENAQPTETERETYLLVQKALIEAKDILFDLRTYKGAGNEIREAICNPRNESLQIRAWQTVVPLVKKLAQFYTFSLNLESILPPLLICLCSGPMTPWQHLETQQALVKQFAELLHFVLEFDDLKMTNPSIQNDFSYYRRTINRLKLEANDFTVEDELPNELTNRMSLFYANATPMLKAISDVTTNIVQNNKQLSIDQTTETLSTMAKVCQRMVENPEFSCRFKNEDTILFVLRVMVGVIILYDHIHPLGAFVKSSHIDIKGSIKVLKDQPSNVVEGLINALRYTTKHLSDESTPKNVKSLLS</sequence>
<keyword evidence="4" id="KW-0449">Lipoprotein</keyword>
<evidence type="ECO:0000313" key="6">
    <source>
        <dbReference type="EMBL" id="RWS26042.1"/>
    </source>
</evidence>
<dbReference type="EMBL" id="NCKV01003119">
    <property type="protein sequence ID" value="RWS26042.1"/>
    <property type="molecule type" value="Genomic_DNA"/>
</dbReference>
<dbReference type="VEuPathDB" id="VectorBase:LDEU005998"/>
<dbReference type="GO" id="GO:0030833">
    <property type="term" value="P:regulation of actin filament polymerization"/>
    <property type="evidence" value="ECO:0007669"/>
    <property type="project" value="InterPro"/>
</dbReference>
<comment type="caution">
    <text evidence="6">The sequence shown here is derived from an EMBL/GenBank/DDBJ whole genome shotgun (WGS) entry which is preliminary data.</text>
</comment>